<evidence type="ECO:0008006" key="5">
    <source>
        <dbReference type="Google" id="ProtNLM"/>
    </source>
</evidence>
<dbReference type="RefSeq" id="WP_151510865.1">
    <property type="nucleotide sequence ID" value="NZ_VYUA01000012.1"/>
</dbReference>
<dbReference type="SUPFAM" id="SSF50969">
    <property type="entry name" value="YVTN repeat-like/Quinoprotein amine dehydrogenase"/>
    <property type="match status" value="1"/>
</dbReference>
<keyword evidence="2" id="KW-0472">Membrane</keyword>
<evidence type="ECO:0000313" key="4">
    <source>
        <dbReference type="Proteomes" id="UP000326907"/>
    </source>
</evidence>
<organism evidence="3 4">
    <name type="scientific">Streptomyces arboris</name>
    <dbReference type="NCBI Taxonomy" id="2600619"/>
    <lineage>
        <taxon>Bacteria</taxon>
        <taxon>Bacillati</taxon>
        <taxon>Actinomycetota</taxon>
        <taxon>Actinomycetes</taxon>
        <taxon>Kitasatosporales</taxon>
        <taxon>Streptomycetaceae</taxon>
        <taxon>Streptomyces</taxon>
    </lineage>
</organism>
<name>A0A5N5EMK3_9ACTN</name>
<dbReference type="Gene3D" id="2.130.10.10">
    <property type="entry name" value="YVTN repeat-like/Quinoprotein amine dehydrogenase"/>
    <property type="match status" value="1"/>
</dbReference>
<keyword evidence="4" id="KW-1185">Reference proteome</keyword>
<accession>A0A5N5EMK3</accession>
<reference evidence="3 4" key="1">
    <citation type="submission" date="2019-09" db="EMBL/GenBank/DDBJ databases">
        <authorList>
            <person name="Liu P."/>
        </authorList>
    </citation>
    <scope>NUCLEOTIDE SEQUENCE [LARGE SCALE GENOMIC DNA]</scope>
    <source>
        <strain evidence="3 4">TRM68085</strain>
    </source>
</reference>
<keyword evidence="2" id="KW-1133">Transmembrane helix</keyword>
<evidence type="ECO:0000256" key="2">
    <source>
        <dbReference type="SAM" id="Phobius"/>
    </source>
</evidence>
<gene>
    <name evidence="3" type="ORF">F5983_15670</name>
</gene>
<dbReference type="EMBL" id="VYUA01000012">
    <property type="protein sequence ID" value="KAB2591563.1"/>
    <property type="molecule type" value="Genomic_DNA"/>
</dbReference>
<evidence type="ECO:0000313" key="3">
    <source>
        <dbReference type="EMBL" id="KAB2591563.1"/>
    </source>
</evidence>
<evidence type="ECO:0000256" key="1">
    <source>
        <dbReference type="SAM" id="MobiDB-lite"/>
    </source>
</evidence>
<feature type="region of interest" description="Disordered" evidence="1">
    <location>
        <begin position="1"/>
        <end position="26"/>
    </location>
</feature>
<dbReference type="InterPro" id="IPR011044">
    <property type="entry name" value="Quino_amine_DH_bsu"/>
</dbReference>
<dbReference type="AlphaFoldDB" id="A0A5N5EMK3"/>
<proteinExistence type="predicted"/>
<feature type="compositionally biased region" description="Basic and acidic residues" evidence="1">
    <location>
        <begin position="1"/>
        <end position="12"/>
    </location>
</feature>
<comment type="caution">
    <text evidence="3">The sequence shown here is derived from an EMBL/GenBank/DDBJ whole genome shotgun (WGS) entry which is preliminary data.</text>
</comment>
<feature type="transmembrane region" description="Helical" evidence="2">
    <location>
        <begin position="41"/>
        <end position="62"/>
    </location>
</feature>
<sequence>MNVEELVRDSLREQAAGITPPPPGLAGRILAERRRRRARTLAAAAATTALVVAAAVGVPTLLDTGDRNTGRGGEAQVVGGEVATHDVLSHVDQSPPRDKIAVGDQVLAAYSTSKSVKQPNRDEIVERTYSVLNQRTGRYEVDERWSFLTVAPGMRTAAVLERALPAQRIGLLDLRTGKVTRWIPLSQGAGGLFFSPDGRKLVATTYDKNPDRAYWSHKVQVNDDYEPWRVPCRTGFAVVDVATGTSAWQPLPAYADGGGGYGSGENLRFNADGTLLYEPINMAPGVIYRTFDGKAVTAPAKEAHVSLVFAPAGLSPDGRLVAGGFAGGKKTTATEVLDPRTGKRVAKLRGQELLAWVDSTRLIAWDIAPGGGEYENRLVLVGIGARKTVSLSGARTPADHSAGRWEPIFARG</sequence>
<keyword evidence="2" id="KW-0812">Transmembrane</keyword>
<protein>
    <recommendedName>
        <fullName evidence="5">WD40 repeat domain-containing protein</fullName>
    </recommendedName>
</protein>
<dbReference type="InterPro" id="IPR015943">
    <property type="entry name" value="WD40/YVTN_repeat-like_dom_sf"/>
</dbReference>
<dbReference type="Proteomes" id="UP000326907">
    <property type="component" value="Unassembled WGS sequence"/>
</dbReference>